<name>A0A2N3XVI4_SACSN</name>
<evidence type="ECO:0000256" key="1">
    <source>
        <dbReference type="SAM" id="MobiDB-lite"/>
    </source>
</evidence>
<organism evidence="2 3">
    <name type="scientific">Saccharopolyspora spinosa</name>
    <dbReference type="NCBI Taxonomy" id="60894"/>
    <lineage>
        <taxon>Bacteria</taxon>
        <taxon>Bacillati</taxon>
        <taxon>Actinomycetota</taxon>
        <taxon>Actinomycetes</taxon>
        <taxon>Pseudonocardiales</taxon>
        <taxon>Pseudonocardiaceae</taxon>
        <taxon>Saccharopolyspora</taxon>
    </lineage>
</organism>
<sequence>MRDFAANFREVPHPGKSHAPTVPSMRSRSRSAWPLCRAYSASMLNTTQRSEIGSPVERRMPVSSSDVAAATISRDFAHSARQVSSAVPKSPLRSSKSWFGSLSEQCVSARSVGGARLFGEVGDEGVLEACSE</sequence>
<evidence type="ECO:0000313" key="2">
    <source>
        <dbReference type="EMBL" id="PKW14693.1"/>
    </source>
</evidence>
<dbReference type="Proteomes" id="UP000233786">
    <property type="component" value="Unassembled WGS sequence"/>
</dbReference>
<comment type="caution">
    <text evidence="2">The sequence shown here is derived from an EMBL/GenBank/DDBJ whole genome shotgun (WGS) entry which is preliminary data.</text>
</comment>
<accession>A0A2N3XVI4</accession>
<proteinExistence type="predicted"/>
<keyword evidence="3" id="KW-1185">Reference proteome</keyword>
<gene>
    <name evidence="2" type="ORF">A8926_2328</name>
</gene>
<dbReference type="EMBL" id="PJNB01000001">
    <property type="protein sequence ID" value="PKW14693.1"/>
    <property type="molecule type" value="Genomic_DNA"/>
</dbReference>
<dbReference type="STRING" id="994479.GCA_000194155_01749"/>
<feature type="region of interest" description="Disordered" evidence="1">
    <location>
        <begin position="1"/>
        <end position="27"/>
    </location>
</feature>
<dbReference type="AlphaFoldDB" id="A0A2N3XVI4"/>
<protein>
    <submittedName>
        <fullName evidence="2">Uncharacterized protein</fullName>
    </submittedName>
</protein>
<reference evidence="2" key="1">
    <citation type="submission" date="2017-12" db="EMBL/GenBank/DDBJ databases">
        <title>Sequencing the genomes of 1000 Actinobacteria strains.</title>
        <authorList>
            <person name="Klenk H.-P."/>
        </authorList>
    </citation>
    <scope>NUCLEOTIDE SEQUENCE [LARGE SCALE GENOMIC DNA]</scope>
    <source>
        <strain evidence="2">DSM 44228</strain>
    </source>
</reference>
<evidence type="ECO:0000313" key="3">
    <source>
        <dbReference type="Proteomes" id="UP000233786"/>
    </source>
</evidence>